<keyword evidence="4" id="KW-0547">Nucleotide-binding</keyword>
<keyword evidence="6" id="KW-0539">Nucleus</keyword>
<evidence type="ECO:0000259" key="8">
    <source>
        <dbReference type="Pfam" id="PF14630"/>
    </source>
</evidence>
<feature type="domain" description="Orc1-like AAA ATPase" evidence="7">
    <location>
        <begin position="19"/>
        <end position="182"/>
    </location>
</feature>
<evidence type="ECO:0000313" key="11">
    <source>
        <dbReference type="Proteomes" id="UP000184330"/>
    </source>
</evidence>
<dbReference type="InterPro" id="IPR020796">
    <property type="entry name" value="ORC5"/>
</dbReference>
<dbReference type="STRING" id="576137.A0A1L7WLK2"/>
<proteinExistence type="inferred from homology"/>
<dbReference type="PANTHER" id="PTHR12705:SF0">
    <property type="entry name" value="ORIGIN RECOGNITION COMPLEX SUBUNIT 5"/>
    <property type="match status" value="1"/>
</dbReference>
<feature type="domain" description="Origin recognition complex subunit 5 C-terminal" evidence="8">
    <location>
        <begin position="331"/>
        <end position="490"/>
    </location>
</feature>
<dbReference type="GO" id="GO:0006270">
    <property type="term" value="P:DNA replication initiation"/>
    <property type="evidence" value="ECO:0007669"/>
    <property type="project" value="TreeGrafter"/>
</dbReference>
<gene>
    <name evidence="10" type="ORF">PAC_03520</name>
</gene>
<dbReference type="Gene3D" id="3.40.50.300">
    <property type="entry name" value="P-loop containing nucleotide triphosphate hydrolases"/>
    <property type="match status" value="1"/>
</dbReference>
<evidence type="ECO:0000256" key="1">
    <source>
        <dbReference type="ARBA" id="ARBA00004123"/>
    </source>
</evidence>
<dbReference type="InterPro" id="IPR047088">
    <property type="entry name" value="ORC5_C"/>
</dbReference>
<dbReference type="InterPro" id="IPR027417">
    <property type="entry name" value="P-loop_NTPase"/>
</dbReference>
<dbReference type="Proteomes" id="UP000184330">
    <property type="component" value="Unassembled WGS sequence"/>
</dbReference>
<name>A0A1L7WLK2_9HELO</name>
<dbReference type="OrthoDB" id="365981at2759"/>
<evidence type="ECO:0000256" key="6">
    <source>
        <dbReference type="ARBA" id="ARBA00023242"/>
    </source>
</evidence>
<evidence type="ECO:0000256" key="3">
    <source>
        <dbReference type="ARBA" id="ARBA00022705"/>
    </source>
</evidence>
<comment type="subcellular location">
    <subcellularLocation>
        <location evidence="1">Nucleus</location>
    </subcellularLocation>
</comment>
<evidence type="ECO:0000259" key="9">
    <source>
        <dbReference type="Pfam" id="PF21639"/>
    </source>
</evidence>
<keyword evidence="3" id="KW-0235">DNA replication</keyword>
<accession>A0A1L7WLK2</accession>
<dbReference type="Pfam" id="PF14630">
    <property type="entry name" value="ORC5_C"/>
    <property type="match status" value="1"/>
</dbReference>
<dbReference type="AlphaFoldDB" id="A0A1L7WLK2"/>
<keyword evidence="5" id="KW-0067">ATP-binding</keyword>
<sequence>MSTFFNLPNELMLNALCSRFPCRDQQIRSLATLISIRSAPCRNIVLHGLEATGKTSITKVVLDELSKKQTNGHVNNNAADDDDIRYAVIKSAECIGGRHLFEQTIGAVATAIDWPESVGRCENLAQLLVQLSKLVEGRSGSSHNGRQQRLAIVFDGIDRQRDAPPTLLPALARLTEIIPNLTTIFIVTSPRPNFLHLPGVPHIEFPTYTKPELIQIISLTTPSPPVPQGTKETKEVWTRYCSAIWDSLSKHSGRDILSFRAVCLRLWPRFIRPILDGQLNPSPFSRLLVANRSLFQNDSVLVPSLVSNAPHSSSLVPQTQQSNLQGIATQLPHISRLLLVASYLASYNPPRTDSTFFMKAALAKRRKKGGGTALSRKPGIGKSRKIARKLLGPQAFVLERMLAIFYAIGEDADSLPGQGKKSKRKELRNLSGSADVLMAVATLVSLRLLIRMGGPNQDVLDAATKYRIAIGWEVARGVARSVGVEVEDYLAD</sequence>
<dbReference type="GO" id="GO:0005664">
    <property type="term" value="C:nuclear origin of replication recognition complex"/>
    <property type="evidence" value="ECO:0007669"/>
    <property type="project" value="TreeGrafter"/>
</dbReference>
<dbReference type="Pfam" id="PF21639">
    <property type="entry name" value="ORC5_lid"/>
    <property type="match status" value="1"/>
</dbReference>
<dbReference type="EMBL" id="FJOG01000004">
    <property type="protein sequence ID" value="CZR53640.1"/>
    <property type="molecule type" value="Genomic_DNA"/>
</dbReference>
<dbReference type="Pfam" id="PF13191">
    <property type="entry name" value="AAA_16"/>
    <property type="match status" value="1"/>
</dbReference>
<organism evidence="10 11">
    <name type="scientific">Phialocephala subalpina</name>
    <dbReference type="NCBI Taxonomy" id="576137"/>
    <lineage>
        <taxon>Eukaryota</taxon>
        <taxon>Fungi</taxon>
        <taxon>Dikarya</taxon>
        <taxon>Ascomycota</taxon>
        <taxon>Pezizomycotina</taxon>
        <taxon>Leotiomycetes</taxon>
        <taxon>Helotiales</taxon>
        <taxon>Mollisiaceae</taxon>
        <taxon>Phialocephala</taxon>
        <taxon>Phialocephala fortinii species complex</taxon>
    </lineage>
</organism>
<dbReference type="InterPro" id="IPR041664">
    <property type="entry name" value="AAA_16"/>
</dbReference>
<comment type="similarity">
    <text evidence="2">Belongs to the ORC5 family.</text>
</comment>
<reference evidence="10 11" key="1">
    <citation type="submission" date="2016-03" db="EMBL/GenBank/DDBJ databases">
        <authorList>
            <person name="Ploux O."/>
        </authorList>
    </citation>
    <scope>NUCLEOTIDE SEQUENCE [LARGE SCALE GENOMIC DNA]</scope>
    <source>
        <strain evidence="10 11">UAMH 11012</strain>
    </source>
</reference>
<evidence type="ECO:0000256" key="5">
    <source>
        <dbReference type="ARBA" id="ARBA00022840"/>
    </source>
</evidence>
<feature type="domain" description="ORC5 lid" evidence="9">
    <location>
        <begin position="237"/>
        <end position="296"/>
    </location>
</feature>
<evidence type="ECO:0000313" key="10">
    <source>
        <dbReference type="EMBL" id="CZR53640.1"/>
    </source>
</evidence>
<dbReference type="SUPFAM" id="SSF52540">
    <property type="entry name" value="P-loop containing nucleoside triphosphate hydrolases"/>
    <property type="match status" value="1"/>
</dbReference>
<evidence type="ECO:0000259" key="7">
    <source>
        <dbReference type="Pfam" id="PF13191"/>
    </source>
</evidence>
<keyword evidence="11" id="KW-1185">Reference proteome</keyword>
<dbReference type="InterPro" id="IPR048866">
    <property type="entry name" value="ORC5_lid"/>
</dbReference>
<evidence type="ECO:0000256" key="2">
    <source>
        <dbReference type="ARBA" id="ARBA00006269"/>
    </source>
</evidence>
<protein>
    <submittedName>
        <fullName evidence="10">Related to origin recognition complex subunit 5</fullName>
    </submittedName>
</protein>
<dbReference type="GO" id="GO:0003688">
    <property type="term" value="F:DNA replication origin binding"/>
    <property type="evidence" value="ECO:0007669"/>
    <property type="project" value="TreeGrafter"/>
</dbReference>
<evidence type="ECO:0000256" key="4">
    <source>
        <dbReference type="ARBA" id="ARBA00022741"/>
    </source>
</evidence>
<dbReference type="PANTHER" id="PTHR12705">
    <property type="entry name" value="ORIGIN RECOGNITION COMPLEX SUBUNIT 5"/>
    <property type="match status" value="1"/>
</dbReference>